<evidence type="ECO:0000256" key="1">
    <source>
        <dbReference type="SAM" id="MobiDB-lite"/>
    </source>
</evidence>
<dbReference type="InterPro" id="IPR001387">
    <property type="entry name" value="Cro/C1-type_HTH"/>
</dbReference>
<comment type="caution">
    <text evidence="2">The sequence shown here is derived from an EMBL/GenBank/DDBJ whole genome shotgun (WGS) entry which is preliminary data.</text>
</comment>
<dbReference type="InterPro" id="IPR010982">
    <property type="entry name" value="Lambda_DNA-bd_dom_sf"/>
</dbReference>
<sequence>MPIMSSWENLASAVASRRAELGLTQVDVAERGEVSVDMIRNIEHVRRTPKRVKPATARALEYALQWEPGSVETALAGGDPVPANDQARLSPRTAASATAPDEQRASPTAVSTAEAAPADVAAPPETGDRFALARQLVALRSTLSAHQHSISAEAREALEAEMAVSAREAEESIIRLMPWLDDAERGEAIQLLVRLRDPLS</sequence>
<dbReference type="EMBL" id="LAUZ02000032">
    <property type="protein sequence ID" value="KKE98625.1"/>
    <property type="molecule type" value="Genomic_DNA"/>
</dbReference>
<dbReference type="Gene3D" id="1.10.260.40">
    <property type="entry name" value="lambda repressor-like DNA-binding domains"/>
    <property type="match status" value="1"/>
</dbReference>
<keyword evidence="2" id="KW-0238">DNA-binding</keyword>
<dbReference type="GO" id="GO:0003677">
    <property type="term" value="F:DNA binding"/>
    <property type="evidence" value="ECO:0007669"/>
    <property type="project" value="UniProtKB-KW"/>
</dbReference>
<accession>A0A0M2JNY0</accession>
<name>A0A0M2JNY0_9MYCO</name>
<dbReference type="AlphaFoldDB" id="A0A0M2JNY0"/>
<dbReference type="SUPFAM" id="SSF47413">
    <property type="entry name" value="lambda repressor-like DNA-binding domains"/>
    <property type="match status" value="1"/>
</dbReference>
<evidence type="ECO:0000313" key="2">
    <source>
        <dbReference type="EMBL" id="KKE98625.1"/>
    </source>
</evidence>
<protein>
    <submittedName>
        <fullName evidence="2">DNA-binding protein</fullName>
    </submittedName>
</protein>
<dbReference type="OrthoDB" id="4571956at2"/>
<organism evidence="2 3">
    <name type="scientific">Mycolicibacterium obuense</name>
    <dbReference type="NCBI Taxonomy" id="1807"/>
    <lineage>
        <taxon>Bacteria</taxon>
        <taxon>Bacillati</taxon>
        <taxon>Actinomycetota</taxon>
        <taxon>Actinomycetes</taxon>
        <taxon>Mycobacteriales</taxon>
        <taxon>Mycobacteriaceae</taxon>
        <taxon>Mycolicibacterium</taxon>
    </lineage>
</organism>
<dbReference type="RefSeq" id="WP_046366406.1">
    <property type="nucleotide sequence ID" value="NZ_CALTXN010000040.1"/>
</dbReference>
<gene>
    <name evidence="2" type="ORF">WN67_28255</name>
</gene>
<reference evidence="2 3" key="1">
    <citation type="journal article" date="2015" name="Genome Announc.">
        <title>Draft Genome Sequence of Mycobacterium obuense Strain UC1, Isolated from Patient Sputum.</title>
        <authorList>
            <person name="Greninger A.L."/>
            <person name="Cunningham G."/>
            <person name="Hsu E.D."/>
            <person name="Yu J.M."/>
            <person name="Chiu C.Y."/>
            <person name="Miller S."/>
        </authorList>
    </citation>
    <scope>NUCLEOTIDE SEQUENCE [LARGE SCALE GENOMIC DNA]</scope>
    <source>
        <strain evidence="2 3">UC1</strain>
    </source>
</reference>
<dbReference type="CDD" id="cd00093">
    <property type="entry name" value="HTH_XRE"/>
    <property type="match status" value="1"/>
</dbReference>
<dbReference type="PATRIC" id="fig|1807.13.peg.3079"/>
<keyword evidence="3" id="KW-1185">Reference proteome</keyword>
<proteinExistence type="predicted"/>
<evidence type="ECO:0000313" key="3">
    <source>
        <dbReference type="Proteomes" id="UP000034150"/>
    </source>
</evidence>
<dbReference type="Proteomes" id="UP000034150">
    <property type="component" value="Unassembled WGS sequence"/>
</dbReference>
<feature type="compositionally biased region" description="Low complexity" evidence="1">
    <location>
        <begin position="105"/>
        <end position="124"/>
    </location>
</feature>
<feature type="region of interest" description="Disordered" evidence="1">
    <location>
        <begin position="73"/>
        <end position="124"/>
    </location>
</feature>